<comment type="caution">
    <text evidence="1">The sequence shown here is derived from an EMBL/GenBank/DDBJ whole genome shotgun (WGS) entry which is preliminary data.</text>
</comment>
<dbReference type="RefSeq" id="WP_209920597.1">
    <property type="nucleotide sequence ID" value="NZ_JAGIOP010000002.1"/>
</dbReference>
<sequence>MTMRGKVAAVVAIRVVVADDSPARAVRAEALRGSGMRLVGETSDGLAALELIRAHRRRISTVTISGIHKHC</sequence>
<evidence type="ECO:0000313" key="2">
    <source>
        <dbReference type="Proteomes" id="UP000694460"/>
    </source>
</evidence>
<accession>A0ABS4ZZ65</accession>
<evidence type="ECO:0000313" key="1">
    <source>
        <dbReference type="EMBL" id="MBP2454812.1"/>
    </source>
</evidence>
<dbReference type="EMBL" id="JAGIOP010000002">
    <property type="protein sequence ID" value="MBP2454812.1"/>
    <property type="molecule type" value="Genomic_DNA"/>
</dbReference>
<dbReference type="SUPFAM" id="SSF52172">
    <property type="entry name" value="CheY-like"/>
    <property type="match status" value="1"/>
</dbReference>
<reference evidence="1 2" key="1">
    <citation type="submission" date="2021-03" db="EMBL/GenBank/DDBJ databases">
        <title>Sequencing the genomes of 1000 actinobacteria strains.</title>
        <authorList>
            <person name="Klenk H.-P."/>
        </authorList>
    </citation>
    <scope>NUCLEOTIDE SEQUENCE [LARGE SCALE GENOMIC DNA]</scope>
    <source>
        <strain evidence="1 2">DSM 46713</strain>
    </source>
</reference>
<proteinExistence type="predicted"/>
<gene>
    <name evidence="1" type="ORF">JOF57_004725</name>
</gene>
<keyword evidence="2" id="KW-1185">Reference proteome</keyword>
<name>A0ABS4ZZ65_9MYCO</name>
<organism evidence="1 2">
    <name type="scientific">Mycolicibacterium lutetiense</name>
    <dbReference type="NCBI Taxonomy" id="1641992"/>
    <lineage>
        <taxon>Bacteria</taxon>
        <taxon>Bacillati</taxon>
        <taxon>Actinomycetota</taxon>
        <taxon>Actinomycetes</taxon>
        <taxon>Mycobacteriales</taxon>
        <taxon>Mycobacteriaceae</taxon>
        <taxon>Mycolicibacterium</taxon>
    </lineage>
</organism>
<dbReference type="Proteomes" id="UP000694460">
    <property type="component" value="Unassembled WGS sequence"/>
</dbReference>
<protein>
    <submittedName>
        <fullName evidence="1">AmiR/NasT family two-component response regulator</fullName>
    </submittedName>
</protein>
<dbReference type="InterPro" id="IPR011006">
    <property type="entry name" value="CheY-like_superfamily"/>
</dbReference>